<gene>
    <name evidence="2" type="ORF">ACJMK2_029522</name>
</gene>
<feature type="region of interest" description="Disordered" evidence="1">
    <location>
        <begin position="106"/>
        <end position="142"/>
    </location>
</feature>
<dbReference type="Proteomes" id="UP001634394">
    <property type="component" value="Unassembled WGS sequence"/>
</dbReference>
<evidence type="ECO:0000313" key="3">
    <source>
        <dbReference type="Proteomes" id="UP001634394"/>
    </source>
</evidence>
<keyword evidence="3" id="KW-1185">Reference proteome</keyword>
<sequence length="142" mass="16545">MKLEGNAFLFQVSSSEDSEHYQRQPSQDDLDRIAMRPPVNKDGIMEKQPIRINFQKPKKIIQEQSNGRLQMAEQLKFSNTYPNSAMLFDDTSSATVSFDSRCDFPEVPKNEDESLQQPVYKKTFEKKPEENKREEEYEKASS</sequence>
<protein>
    <submittedName>
        <fullName evidence="2">Uncharacterized protein</fullName>
    </submittedName>
</protein>
<dbReference type="AlphaFoldDB" id="A0ABD3XAE5"/>
<evidence type="ECO:0000256" key="1">
    <source>
        <dbReference type="SAM" id="MobiDB-lite"/>
    </source>
</evidence>
<comment type="caution">
    <text evidence="2">The sequence shown here is derived from an EMBL/GenBank/DDBJ whole genome shotgun (WGS) entry which is preliminary data.</text>
</comment>
<organism evidence="2 3">
    <name type="scientific">Sinanodonta woodiana</name>
    <name type="common">Chinese pond mussel</name>
    <name type="synonym">Anodonta woodiana</name>
    <dbReference type="NCBI Taxonomy" id="1069815"/>
    <lineage>
        <taxon>Eukaryota</taxon>
        <taxon>Metazoa</taxon>
        <taxon>Spiralia</taxon>
        <taxon>Lophotrochozoa</taxon>
        <taxon>Mollusca</taxon>
        <taxon>Bivalvia</taxon>
        <taxon>Autobranchia</taxon>
        <taxon>Heteroconchia</taxon>
        <taxon>Palaeoheterodonta</taxon>
        <taxon>Unionida</taxon>
        <taxon>Unionoidea</taxon>
        <taxon>Unionidae</taxon>
        <taxon>Unioninae</taxon>
        <taxon>Sinanodonta</taxon>
    </lineage>
</organism>
<proteinExistence type="predicted"/>
<dbReference type="EMBL" id="JBJQND010000003">
    <property type="protein sequence ID" value="KAL3883239.1"/>
    <property type="molecule type" value="Genomic_DNA"/>
</dbReference>
<accession>A0ABD3XAE5</accession>
<reference evidence="2 3" key="1">
    <citation type="submission" date="2024-11" db="EMBL/GenBank/DDBJ databases">
        <title>Chromosome-level genome assembly of the freshwater bivalve Anodonta woodiana.</title>
        <authorList>
            <person name="Chen X."/>
        </authorList>
    </citation>
    <scope>NUCLEOTIDE SEQUENCE [LARGE SCALE GENOMIC DNA]</scope>
    <source>
        <strain evidence="2">MN2024</strain>
        <tissue evidence="2">Gills</tissue>
    </source>
</reference>
<evidence type="ECO:0000313" key="2">
    <source>
        <dbReference type="EMBL" id="KAL3883239.1"/>
    </source>
</evidence>
<feature type="compositionally biased region" description="Basic and acidic residues" evidence="1">
    <location>
        <begin position="122"/>
        <end position="142"/>
    </location>
</feature>
<name>A0ABD3XAE5_SINWO</name>